<keyword evidence="1" id="KW-0472">Membrane</keyword>
<reference evidence="2 3" key="1">
    <citation type="submission" date="2019-01" db="EMBL/GenBank/DDBJ databases">
        <title>A draft genome assembly of the solar-powered sea slug Elysia chlorotica.</title>
        <authorList>
            <person name="Cai H."/>
            <person name="Li Q."/>
            <person name="Fang X."/>
            <person name="Li J."/>
            <person name="Curtis N.E."/>
            <person name="Altenburger A."/>
            <person name="Shibata T."/>
            <person name="Feng M."/>
            <person name="Maeda T."/>
            <person name="Schwartz J.A."/>
            <person name="Shigenobu S."/>
            <person name="Lundholm N."/>
            <person name="Nishiyama T."/>
            <person name="Yang H."/>
            <person name="Hasebe M."/>
            <person name="Li S."/>
            <person name="Pierce S.K."/>
            <person name="Wang J."/>
        </authorList>
    </citation>
    <scope>NUCLEOTIDE SEQUENCE [LARGE SCALE GENOMIC DNA]</scope>
    <source>
        <strain evidence="2">EC2010</strain>
        <tissue evidence="2">Whole organism of an adult</tissue>
    </source>
</reference>
<comment type="caution">
    <text evidence="2">The sequence shown here is derived from an EMBL/GenBank/DDBJ whole genome shotgun (WGS) entry which is preliminary data.</text>
</comment>
<sequence>MDTRKDNTIVLCRRFITTSEVKLLCHVPVRNLRTKKSSKVVCAALFSSCKLPVLKESHPFLTFILLGGIASSYVSCFVLNGVIFGTPDFLFLHSDAVEEIHLDVCQVWDKEVFNLQN</sequence>
<name>A0A433TE44_ELYCH</name>
<dbReference type="Proteomes" id="UP000271974">
    <property type="component" value="Unassembled WGS sequence"/>
</dbReference>
<keyword evidence="3" id="KW-1185">Reference proteome</keyword>
<gene>
    <name evidence="2" type="ORF">EGW08_012384</name>
</gene>
<protein>
    <submittedName>
        <fullName evidence="2">Uncharacterized protein</fullName>
    </submittedName>
</protein>
<evidence type="ECO:0000313" key="2">
    <source>
        <dbReference type="EMBL" id="RUS79858.1"/>
    </source>
</evidence>
<evidence type="ECO:0000313" key="3">
    <source>
        <dbReference type="Proteomes" id="UP000271974"/>
    </source>
</evidence>
<keyword evidence="1" id="KW-1133">Transmembrane helix</keyword>
<dbReference type="EMBL" id="RQTK01000424">
    <property type="protein sequence ID" value="RUS79858.1"/>
    <property type="molecule type" value="Genomic_DNA"/>
</dbReference>
<feature type="transmembrane region" description="Helical" evidence="1">
    <location>
        <begin position="60"/>
        <end position="84"/>
    </location>
</feature>
<organism evidence="2 3">
    <name type="scientific">Elysia chlorotica</name>
    <name type="common">Eastern emerald elysia</name>
    <name type="synonym">Sea slug</name>
    <dbReference type="NCBI Taxonomy" id="188477"/>
    <lineage>
        <taxon>Eukaryota</taxon>
        <taxon>Metazoa</taxon>
        <taxon>Spiralia</taxon>
        <taxon>Lophotrochozoa</taxon>
        <taxon>Mollusca</taxon>
        <taxon>Gastropoda</taxon>
        <taxon>Heterobranchia</taxon>
        <taxon>Euthyneura</taxon>
        <taxon>Panpulmonata</taxon>
        <taxon>Sacoglossa</taxon>
        <taxon>Placobranchoidea</taxon>
        <taxon>Plakobranchidae</taxon>
        <taxon>Elysia</taxon>
    </lineage>
</organism>
<evidence type="ECO:0000256" key="1">
    <source>
        <dbReference type="SAM" id="Phobius"/>
    </source>
</evidence>
<proteinExistence type="predicted"/>
<keyword evidence="1" id="KW-0812">Transmembrane</keyword>
<dbReference type="AlphaFoldDB" id="A0A433TE44"/>
<feature type="non-terminal residue" evidence="2">
    <location>
        <position position="117"/>
    </location>
</feature>
<accession>A0A433TE44</accession>